<evidence type="ECO:0000259" key="6">
    <source>
        <dbReference type="Pfam" id="PF09335"/>
    </source>
</evidence>
<dbReference type="GO" id="GO:0016020">
    <property type="term" value="C:membrane"/>
    <property type="evidence" value="ECO:0007669"/>
    <property type="project" value="UniProtKB-SubCell"/>
</dbReference>
<dbReference type="FunCoup" id="D8RDC6">
    <property type="interactions" value="3490"/>
</dbReference>
<dbReference type="Pfam" id="PF09335">
    <property type="entry name" value="VTT_dom"/>
    <property type="match status" value="1"/>
</dbReference>
<gene>
    <name evidence="7" type="ORF">SELMODRAFT_90180</name>
</gene>
<dbReference type="PANTHER" id="PTHR43220">
    <property type="match status" value="1"/>
</dbReference>
<dbReference type="STRING" id="88036.D8RDC6"/>
<keyword evidence="2 5" id="KW-0812">Transmembrane</keyword>
<dbReference type="OrthoDB" id="3364966at2759"/>
<organism evidence="8">
    <name type="scientific">Selaginella moellendorffii</name>
    <name type="common">Spikemoss</name>
    <dbReference type="NCBI Taxonomy" id="88036"/>
    <lineage>
        <taxon>Eukaryota</taxon>
        <taxon>Viridiplantae</taxon>
        <taxon>Streptophyta</taxon>
        <taxon>Embryophyta</taxon>
        <taxon>Tracheophyta</taxon>
        <taxon>Lycopodiopsida</taxon>
        <taxon>Selaginellales</taxon>
        <taxon>Selaginellaceae</taxon>
        <taxon>Selaginella</taxon>
    </lineage>
</organism>
<proteinExistence type="predicted"/>
<name>D8RDC6_SELML</name>
<keyword evidence="4 5" id="KW-0472">Membrane</keyword>
<feature type="domain" description="VTT" evidence="6">
    <location>
        <begin position="136"/>
        <end position="255"/>
    </location>
</feature>
<feature type="transmembrane region" description="Helical" evidence="5">
    <location>
        <begin position="65"/>
        <end position="85"/>
    </location>
</feature>
<keyword evidence="8" id="KW-1185">Reference proteome</keyword>
<evidence type="ECO:0000256" key="2">
    <source>
        <dbReference type="ARBA" id="ARBA00022692"/>
    </source>
</evidence>
<sequence length="301" mass="33282">MRTGSSFLSGYFTLPSFWIPAATAPSTLDPLLQEKGESNSTVEANSDNGEARNESSFPLTRLETMAVVALFTVFVGGLIAIFLTMPDADRDVFKLPRTLEELRKLTEYLSVYAQDHTLQVLLGYVVSYVFLQTFMIPGTILMSLLAGALFGEYYGLLLVVSTATAGACSCYFLSKLVGRPLLNWLWPDKLAFFRDEVAKRKDKLLNYMLFLRITPTLPNTFINVASPIVDIPFDTFFWATAIGLVPAAFVTVRAGLALGELQSLRDLYDFKTIATLFFIGLVSIVPTVFASKPTEQAKENS</sequence>
<feature type="transmembrane region" description="Helical" evidence="5">
    <location>
        <begin position="235"/>
        <end position="256"/>
    </location>
</feature>
<dbReference type="EMBL" id="GL377576">
    <property type="protein sequence ID" value="EFJ29996.1"/>
    <property type="molecule type" value="Genomic_DNA"/>
</dbReference>
<feature type="transmembrane region" description="Helical" evidence="5">
    <location>
        <begin position="121"/>
        <end position="147"/>
    </location>
</feature>
<feature type="transmembrane region" description="Helical" evidence="5">
    <location>
        <begin position="153"/>
        <end position="173"/>
    </location>
</feature>
<dbReference type="Gramene" id="EFJ29996">
    <property type="protein sequence ID" value="EFJ29996"/>
    <property type="gene ID" value="SELMODRAFT_90180"/>
</dbReference>
<feature type="transmembrane region" description="Helical" evidence="5">
    <location>
        <begin position="268"/>
        <end position="289"/>
    </location>
</feature>
<evidence type="ECO:0000256" key="3">
    <source>
        <dbReference type="ARBA" id="ARBA00022989"/>
    </source>
</evidence>
<dbReference type="Proteomes" id="UP000001514">
    <property type="component" value="Unassembled WGS sequence"/>
</dbReference>
<comment type="subcellular location">
    <subcellularLocation>
        <location evidence="1">Membrane</location>
        <topology evidence="1">Multi-pass membrane protein</topology>
    </subcellularLocation>
</comment>
<evidence type="ECO:0000313" key="8">
    <source>
        <dbReference type="Proteomes" id="UP000001514"/>
    </source>
</evidence>
<dbReference type="InterPro" id="IPR045014">
    <property type="entry name" value="TM41A/B"/>
</dbReference>
<dbReference type="HOGENOM" id="CLU_038944_0_0_1"/>
<keyword evidence="3 5" id="KW-1133">Transmembrane helix</keyword>
<dbReference type="AlphaFoldDB" id="D8RDC6"/>
<reference evidence="7 8" key="1">
    <citation type="journal article" date="2011" name="Science">
        <title>The Selaginella genome identifies genetic changes associated with the evolution of vascular plants.</title>
        <authorList>
            <person name="Banks J.A."/>
            <person name="Nishiyama T."/>
            <person name="Hasebe M."/>
            <person name="Bowman J.L."/>
            <person name="Gribskov M."/>
            <person name="dePamphilis C."/>
            <person name="Albert V.A."/>
            <person name="Aono N."/>
            <person name="Aoyama T."/>
            <person name="Ambrose B.A."/>
            <person name="Ashton N.W."/>
            <person name="Axtell M.J."/>
            <person name="Barker E."/>
            <person name="Barker M.S."/>
            <person name="Bennetzen J.L."/>
            <person name="Bonawitz N.D."/>
            <person name="Chapple C."/>
            <person name="Cheng C."/>
            <person name="Correa L.G."/>
            <person name="Dacre M."/>
            <person name="DeBarry J."/>
            <person name="Dreyer I."/>
            <person name="Elias M."/>
            <person name="Engstrom E.M."/>
            <person name="Estelle M."/>
            <person name="Feng L."/>
            <person name="Finet C."/>
            <person name="Floyd S.K."/>
            <person name="Frommer W.B."/>
            <person name="Fujita T."/>
            <person name="Gramzow L."/>
            <person name="Gutensohn M."/>
            <person name="Harholt J."/>
            <person name="Hattori M."/>
            <person name="Heyl A."/>
            <person name="Hirai T."/>
            <person name="Hiwatashi Y."/>
            <person name="Ishikawa M."/>
            <person name="Iwata M."/>
            <person name="Karol K.G."/>
            <person name="Koehler B."/>
            <person name="Kolukisaoglu U."/>
            <person name="Kubo M."/>
            <person name="Kurata T."/>
            <person name="Lalonde S."/>
            <person name="Li K."/>
            <person name="Li Y."/>
            <person name="Litt A."/>
            <person name="Lyons E."/>
            <person name="Manning G."/>
            <person name="Maruyama T."/>
            <person name="Michael T.P."/>
            <person name="Mikami K."/>
            <person name="Miyazaki S."/>
            <person name="Morinaga S."/>
            <person name="Murata T."/>
            <person name="Mueller-Roeber B."/>
            <person name="Nelson D.R."/>
            <person name="Obara M."/>
            <person name="Oguri Y."/>
            <person name="Olmstead R.G."/>
            <person name="Onodera N."/>
            <person name="Petersen B.L."/>
            <person name="Pils B."/>
            <person name="Prigge M."/>
            <person name="Rensing S.A."/>
            <person name="Riano-Pachon D.M."/>
            <person name="Roberts A.W."/>
            <person name="Sato Y."/>
            <person name="Scheller H.V."/>
            <person name="Schulz B."/>
            <person name="Schulz C."/>
            <person name="Shakirov E.V."/>
            <person name="Shibagaki N."/>
            <person name="Shinohara N."/>
            <person name="Shippen D.E."/>
            <person name="Soerensen I."/>
            <person name="Sotooka R."/>
            <person name="Sugimoto N."/>
            <person name="Sugita M."/>
            <person name="Sumikawa N."/>
            <person name="Tanurdzic M."/>
            <person name="Theissen G."/>
            <person name="Ulvskov P."/>
            <person name="Wakazuki S."/>
            <person name="Weng J.K."/>
            <person name="Willats W.W."/>
            <person name="Wipf D."/>
            <person name="Wolf P.G."/>
            <person name="Yang L."/>
            <person name="Zimmer A.D."/>
            <person name="Zhu Q."/>
            <person name="Mitros T."/>
            <person name="Hellsten U."/>
            <person name="Loque D."/>
            <person name="Otillar R."/>
            <person name="Salamov A."/>
            <person name="Schmutz J."/>
            <person name="Shapiro H."/>
            <person name="Lindquist E."/>
            <person name="Lucas S."/>
            <person name="Rokhsar D."/>
            <person name="Grigoriev I.V."/>
        </authorList>
    </citation>
    <scope>NUCLEOTIDE SEQUENCE [LARGE SCALE GENOMIC DNA]</scope>
</reference>
<evidence type="ECO:0000256" key="1">
    <source>
        <dbReference type="ARBA" id="ARBA00004141"/>
    </source>
</evidence>
<dbReference type="InParanoid" id="D8RDC6"/>
<dbReference type="GO" id="GO:0000045">
    <property type="term" value="P:autophagosome assembly"/>
    <property type="evidence" value="ECO:0000318"/>
    <property type="project" value="GO_Central"/>
</dbReference>
<evidence type="ECO:0000313" key="7">
    <source>
        <dbReference type="EMBL" id="EFJ29996.1"/>
    </source>
</evidence>
<dbReference type="OMA" id="DNRDCLF"/>
<protein>
    <recommendedName>
        <fullName evidence="6">VTT domain-containing protein</fullName>
    </recommendedName>
</protein>
<evidence type="ECO:0000256" key="5">
    <source>
        <dbReference type="SAM" id="Phobius"/>
    </source>
</evidence>
<evidence type="ECO:0000256" key="4">
    <source>
        <dbReference type="ARBA" id="ARBA00023136"/>
    </source>
</evidence>
<dbReference type="KEGG" id="smo:SELMODRAFT_90180"/>
<dbReference type="InterPro" id="IPR032816">
    <property type="entry name" value="VTT_dom"/>
</dbReference>
<dbReference type="PANTHER" id="PTHR43220:SF7">
    <property type="entry name" value="SNARE ASSOCIATED GOLGI PROTEIN FAMILY"/>
    <property type="match status" value="1"/>
</dbReference>
<dbReference type="eggNOG" id="KOG3140">
    <property type="taxonomic scope" value="Eukaryota"/>
</dbReference>
<accession>D8RDC6</accession>